<dbReference type="Proteomes" id="UP000261166">
    <property type="component" value="Unassembled WGS sequence"/>
</dbReference>
<evidence type="ECO:0000313" key="4">
    <source>
        <dbReference type="Proteomes" id="UP000260812"/>
    </source>
</evidence>
<organism evidence="2 4">
    <name type="scientific">Eisenbergiella massiliensis</name>
    <dbReference type="NCBI Taxonomy" id="1720294"/>
    <lineage>
        <taxon>Bacteria</taxon>
        <taxon>Bacillati</taxon>
        <taxon>Bacillota</taxon>
        <taxon>Clostridia</taxon>
        <taxon>Lachnospirales</taxon>
        <taxon>Lachnospiraceae</taxon>
        <taxon>Eisenbergiella</taxon>
    </lineage>
</organism>
<dbReference type="PANTHER" id="PTHR33434">
    <property type="entry name" value="DEGV DOMAIN-CONTAINING PROTEIN DR_1986-RELATED"/>
    <property type="match status" value="1"/>
</dbReference>
<dbReference type="OrthoDB" id="2138472at2"/>
<dbReference type="GeneID" id="86053874"/>
<dbReference type="SUPFAM" id="SSF82549">
    <property type="entry name" value="DAK1/DegV-like"/>
    <property type="match status" value="1"/>
</dbReference>
<reference evidence="2 5" key="1">
    <citation type="submission" date="2018-08" db="EMBL/GenBank/DDBJ databases">
        <title>A genome reference for cultivated species of the human gut microbiota.</title>
        <authorList>
            <person name="Zou Y."/>
            <person name="Xue W."/>
            <person name="Luo G."/>
        </authorList>
    </citation>
    <scope>NUCLEOTIDE SEQUENCE [LARGE SCALE GENOMIC DNA]</scope>
    <source>
        <strain evidence="3 5">AF26-4BH</strain>
        <strain evidence="2">TF05-5AC</strain>
    </source>
</reference>
<dbReference type="RefSeq" id="WP_021638133.1">
    <property type="nucleotide sequence ID" value="NZ_CALBAU010000041.1"/>
</dbReference>
<dbReference type="GO" id="GO:0008289">
    <property type="term" value="F:lipid binding"/>
    <property type="evidence" value="ECO:0007669"/>
    <property type="project" value="UniProtKB-KW"/>
</dbReference>
<proteinExistence type="predicted"/>
<accession>A0A3E3I5L4</accession>
<dbReference type="Gene3D" id="3.40.50.10440">
    <property type="entry name" value="Dihydroxyacetone kinase, domain 1"/>
    <property type="match status" value="1"/>
</dbReference>
<evidence type="ECO:0000313" key="2">
    <source>
        <dbReference type="EMBL" id="RGE60910.1"/>
    </source>
</evidence>
<dbReference type="EMBL" id="QVLV01000006">
    <property type="protein sequence ID" value="RGE60910.1"/>
    <property type="molecule type" value="Genomic_DNA"/>
</dbReference>
<evidence type="ECO:0000313" key="3">
    <source>
        <dbReference type="EMBL" id="RGE73509.1"/>
    </source>
</evidence>
<dbReference type="AlphaFoldDB" id="A0A3E3I5L4"/>
<evidence type="ECO:0000256" key="1">
    <source>
        <dbReference type="ARBA" id="ARBA00023121"/>
    </source>
</evidence>
<dbReference type="InterPro" id="IPR003797">
    <property type="entry name" value="DegV"/>
</dbReference>
<dbReference type="EMBL" id="QVLU01000003">
    <property type="protein sequence ID" value="RGE73509.1"/>
    <property type="molecule type" value="Genomic_DNA"/>
</dbReference>
<dbReference type="PANTHER" id="PTHR33434:SF2">
    <property type="entry name" value="FATTY ACID-BINDING PROTEIN TM_1468"/>
    <property type="match status" value="1"/>
</dbReference>
<dbReference type="PROSITE" id="PS51482">
    <property type="entry name" value="DEGV"/>
    <property type="match status" value="1"/>
</dbReference>
<dbReference type="NCBIfam" id="TIGR00762">
    <property type="entry name" value="DegV"/>
    <property type="match status" value="1"/>
</dbReference>
<protein>
    <submittedName>
        <fullName evidence="2">DegV family protein</fullName>
    </submittedName>
</protein>
<comment type="caution">
    <text evidence="2">The sequence shown here is derived from an EMBL/GenBank/DDBJ whole genome shotgun (WGS) entry which is preliminary data.</text>
</comment>
<gene>
    <name evidence="3" type="ORF">DWY69_04850</name>
    <name evidence="2" type="ORF">DXC51_10195</name>
</gene>
<dbReference type="Gene3D" id="2.20.28.50">
    <property type="entry name" value="degv family protein"/>
    <property type="match status" value="1"/>
</dbReference>
<dbReference type="GeneID" id="97987238"/>
<dbReference type="Pfam" id="PF02645">
    <property type="entry name" value="DegV"/>
    <property type="match status" value="1"/>
</dbReference>
<dbReference type="InterPro" id="IPR043168">
    <property type="entry name" value="DegV_C"/>
</dbReference>
<dbReference type="Gene3D" id="3.30.1180.10">
    <property type="match status" value="1"/>
</dbReference>
<sequence>MSYKIVVDSCCELPDELKKDPRFEIVPLGIEVGDWRIQDDETFNQAEFLRRVAECPECPRSSCPSPDRYKQSFDCDAEHIYVVTLSANLSGSHNSAVLGKNLYEEKHHDKKIHVVDSKSASGGEAQIALKAMELEEKGLAFEEIVQQLEAFRDEMNTYFVLNNLETLRKNGRLTGVKALVASTLNIKPVMGATEEGTIIQLGQAIGLKKALQKMADIVARETANPQKKCLMITHCNNLAKAESVRDMILAKAKFAEARILDTAGISSMYANDGGIIIAV</sequence>
<dbReference type="Proteomes" id="UP000260812">
    <property type="component" value="Unassembled WGS sequence"/>
</dbReference>
<dbReference type="InterPro" id="IPR050270">
    <property type="entry name" value="DegV_domain_contain"/>
</dbReference>
<evidence type="ECO:0000313" key="5">
    <source>
        <dbReference type="Proteomes" id="UP000261166"/>
    </source>
</evidence>
<keyword evidence="4" id="KW-1185">Reference proteome</keyword>
<keyword evidence="1" id="KW-0446">Lipid-binding</keyword>
<name>A0A3E3I5L4_9FIRM</name>